<dbReference type="SUPFAM" id="SSF53448">
    <property type="entry name" value="Nucleotide-diphospho-sugar transferases"/>
    <property type="match status" value="1"/>
</dbReference>
<evidence type="ECO:0000259" key="1">
    <source>
        <dbReference type="Pfam" id="PF00535"/>
    </source>
</evidence>
<dbReference type="Pfam" id="PF00535">
    <property type="entry name" value="Glycos_transf_2"/>
    <property type="match status" value="1"/>
</dbReference>
<evidence type="ECO:0000313" key="2">
    <source>
        <dbReference type="EMBL" id="SFB00629.1"/>
    </source>
</evidence>
<organism evidence="2 3">
    <name type="scientific">Selenomonas ruminantium</name>
    <dbReference type="NCBI Taxonomy" id="971"/>
    <lineage>
        <taxon>Bacteria</taxon>
        <taxon>Bacillati</taxon>
        <taxon>Bacillota</taxon>
        <taxon>Negativicutes</taxon>
        <taxon>Selenomonadales</taxon>
        <taxon>Selenomonadaceae</taxon>
        <taxon>Selenomonas</taxon>
    </lineage>
</organism>
<evidence type="ECO:0000313" key="3">
    <source>
        <dbReference type="Proteomes" id="UP000183843"/>
    </source>
</evidence>
<dbReference type="GO" id="GO:0016758">
    <property type="term" value="F:hexosyltransferase activity"/>
    <property type="evidence" value="ECO:0007669"/>
    <property type="project" value="UniProtKB-ARBA"/>
</dbReference>
<dbReference type="AlphaFoldDB" id="A0A1I0XHQ4"/>
<dbReference type="CDD" id="cd00761">
    <property type="entry name" value="Glyco_tranf_GTA_type"/>
    <property type="match status" value="1"/>
</dbReference>
<dbReference type="RefSeq" id="WP_074815351.1">
    <property type="nucleotide sequence ID" value="NZ_FOJX01000006.1"/>
</dbReference>
<protein>
    <submittedName>
        <fullName evidence="2">Glycosyl transferase family 2</fullName>
    </submittedName>
</protein>
<reference evidence="2 3" key="1">
    <citation type="submission" date="2016-10" db="EMBL/GenBank/DDBJ databases">
        <authorList>
            <person name="de Groot N.N."/>
        </authorList>
    </citation>
    <scope>NUCLEOTIDE SEQUENCE [LARGE SCALE GENOMIC DNA]</scope>
    <source>
        <strain evidence="2 3">L14</strain>
    </source>
</reference>
<name>A0A1I0XHQ4_SELRU</name>
<proteinExistence type="predicted"/>
<sequence length="344" mass="40085">MSDIEHCYNEPLVSVIVPVHNTERFISQCIESILNQDYKKTQLIIVDDCSNDKSCEICRKYAEDDARVINVRLHSKCGVSKARNVGISKAKGEYICFVDSDDFLKTGYIRKYVNLINQYKVAVVYGYHMYYQNGIFISRPKRVPKGYHSVEELSSNLIDDGTLTGILFGSACGAIYKSSFLKVNNISFDERLTKNEDGVFNLDLLSKCKKIYVTHYDGYCYRKWKSDTNVNILVPDDGLDMATEAIMQKHSNIMNFACQMKRRNVSIIFWNAINIGACSNSNIYNVRKLRSYMEKSTIDQDYKTLKIKQCSVYKRILIYLLYKKYHFLFCFVIKYIYPFVKRYR</sequence>
<dbReference type="EMBL" id="FOJX01000006">
    <property type="protein sequence ID" value="SFB00629.1"/>
    <property type="molecule type" value="Genomic_DNA"/>
</dbReference>
<dbReference type="Gene3D" id="3.90.550.10">
    <property type="entry name" value="Spore Coat Polysaccharide Biosynthesis Protein SpsA, Chain A"/>
    <property type="match status" value="1"/>
</dbReference>
<dbReference type="InterPro" id="IPR029044">
    <property type="entry name" value="Nucleotide-diphossugar_trans"/>
</dbReference>
<dbReference type="PANTHER" id="PTHR22916">
    <property type="entry name" value="GLYCOSYLTRANSFERASE"/>
    <property type="match status" value="1"/>
</dbReference>
<dbReference type="Proteomes" id="UP000183843">
    <property type="component" value="Unassembled WGS sequence"/>
</dbReference>
<accession>A0A1I0XHQ4</accession>
<dbReference type="PANTHER" id="PTHR22916:SF3">
    <property type="entry name" value="UDP-GLCNAC:BETAGAL BETA-1,3-N-ACETYLGLUCOSAMINYLTRANSFERASE-LIKE PROTEIN 1"/>
    <property type="match status" value="1"/>
</dbReference>
<keyword evidence="2" id="KW-0808">Transferase</keyword>
<gene>
    <name evidence="2" type="ORF">SAMN05216587_1062</name>
</gene>
<dbReference type="InterPro" id="IPR001173">
    <property type="entry name" value="Glyco_trans_2-like"/>
</dbReference>
<feature type="domain" description="Glycosyltransferase 2-like" evidence="1">
    <location>
        <begin position="14"/>
        <end position="181"/>
    </location>
</feature>